<evidence type="ECO:0000313" key="1">
    <source>
        <dbReference type="EMBL" id="CAH1108433.1"/>
    </source>
</evidence>
<organism evidence="1 2">
    <name type="scientific">Psylliodes chrysocephalus</name>
    <dbReference type="NCBI Taxonomy" id="3402493"/>
    <lineage>
        <taxon>Eukaryota</taxon>
        <taxon>Metazoa</taxon>
        <taxon>Ecdysozoa</taxon>
        <taxon>Arthropoda</taxon>
        <taxon>Hexapoda</taxon>
        <taxon>Insecta</taxon>
        <taxon>Pterygota</taxon>
        <taxon>Neoptera</taxon>
        <taxon>Endopterygota</taxon>
        <taxon>Coleoptera</taxon>
        <taxon>Polyphaga</taxon>
        <taxon>Cucujiformia</taxon>
        <taxon>Chrysomeloidea</taxon>
        <taxon>Chrysomelidae</taxon>
        <taxon>Galerucinae</taxon>
        <taxon>Alticini</taxon>
        <taxon>Psylliodes</taxon>
    </lineage>
</organism>
<dbReference type="Proteomes" id="UP001153636">
    <property type="component" value="Chromosome 3"/>
</dbReference>
<dbReference type="EMBL" id="OV651815">
    <property type="protein sequence ID" value="CAH1108433.1"/>
    <property type="molecule type" value="Genomic_DNA"/>
</dbReference>
<proteinExistence type="predicted"/>
<protein>
    <submittedName>
        <fullName evidence="1">Uncharacterized protein</fullName>
    </submittedName>
</protein>
<dbReference type="AlphaFoldDB" id="A0A9P0CY91"/>
<evidence type="ECO:0000313" key="2">
    <source>
        <dbReference type="Proteomes" id="UP001153636"/>
    </source>
</evidence>
<gene>
    <name evidence="1" type="ORF">PSYICH_LOCUS8714</name>
</gene>
<name>A0A9P0CY91_9CUCU</name>
<accession>A0A9P0CY91</accession>
<keyword evidence="2" id="KW-1185">Reference proteome</keyword>
<reference evidence="1" key="1">
    <citation type="submission" date="2022-01" db="EMBL/GenBank/DDBJ databases">
        <authorList>
            <person name="King R."/>
        </authorList>
    </citation>
    <scope>NUCLEOTIDE SEQUENCE</scope>
</reference>
<sequence length="110" mass="13309">MESYLVKFIKTNKHNFENRVLIKKNDSPRSEINIVQECAIKNRKFKHTFKIEQYKKTSWLCECDKQHALFCFPCLVFANNENNKSERTKTGVRNLSHLSAKTKHFYYYYY</sequence>